<comment type="caution">
    <text evidence="1">The sequence shown here is derived from an EMBL/GenBank/DDBJ whole genome shotgun (WGS) entry which is preliminary data.</text>
</comment>
<sequence length="312" mass="35517">MLIFEPRQATIPFPSHLYDDCYDEEKGSYGLKDLDAYSIGTTLRNVALTQKEKDPRRFTLPCYINNVCFEKSLVDLGAIVSVMPFSTYTNLGLGELARTKLTVELADRTMKHPKGIAENIIEGIGKFVFPVDFIILDIPEDVKVPLILERPFLSTAHAKIGYEYVDANFFPLLSINVMSKRFNNLIMKDTVEYKRKNIVGAFMNVPIFVGKFSIMTDFAVVVNMDAYRDERMGDIIVGRPICKEARIKANRLDEMITICKGNDNVTYQMARLHPAFKHLTNAQCNKIRPLLKVSAQDKLKGIFHPYQKLKGF</sequence>
<reference evidence="1" key="1">
    <citation type="journal article" date="2019" name="Sci. Rep.">
        <title>Draft genome of Tanacetum cinerariifolium, the natural source of mosquito coil.</title>
        <authorList>
            <person name="Yamashiro T."/>
            <person name="Shiraishi A."/>
            <person name="Satake H."/>
            <person name="Nakayama K."/>
        </authorList>
    </citation>
    <scope>NUCLEOTIDE SEQUENCE</scope>
</reference>
<organism evidence="1">
    <name type="scientific">Tanacetum cinerariifolium</name>
    <name type="common">Dalmatian daisy</name>
    <name type="synonym">Chrysanthemum cinerariifolium</name>
    <dbReference type="NCBI Taxonomy" id="118510"/>
    <lineage>
        <taxon>Eukaryota</taxon>
        <taxon>Viridiplantae</taxon>
        <taxon>Streptophyta</taxon>
        <taxon>Embryophyta</taxon>
        <taxon>Tracheophyta</taxon>
        <taxon>Spermatophyta</taxon>
        <taxon>Magnoliopsida</taxon>
        <taxon>eudicotyledons</taxon>
        <taxon>Gunneridae</taxon>
        <taxon>Pentapetalae</taxon>
        <taxon>asterids</taxon>
        <taxon>campanulids</taxon>
        <taxon>Asterales</taxon>
        <taxon>Asteraceae</taxon>
        <taxon>Asteroideae</taxon>
        <taxon>Anthemideae</taxon>
        <taxon>Anthemidinae</taxon>
        <taxon>Tanacetum</taxon>
    </lineage>
</organism>
<evidence type="ECO:0008006" key="2">
    <source>
        <dbReference type="Google" id="ProtNLM"/>
    </source>
</evidence>
<dbReference type="PANTHER" id="PTHR33067">
    <property type="entry name" value="RNA-DIRECTED DNA POLYMERASE-RELATED"/>
    <property type="match status" value="1"/>
</dbReference>
<name>A0A6L2LZV1_TANCI</name>
<dbReference type="EMBL" id="BKCJ010005279">
    <property type="protein sequence ID" value="GEU65852.1"/>
    <property type="molecule type" value="Genomic_DNA"/>
</dbReference>
<dbReference type="AlphaFoldDB" id="A0A6L2LZV1"/>
<gene>
    <name evidence="1" type="ORF">Tci_037830</name>
</gene>
<dbReference type="Gene3D" id="2.40.70.10">
    <property type="entry name" value="Acid Proteases"/>
    <property type="match status" value="1"/>
</dbReference>
<evidence type="ECO:0000313" key="1">
    <source>
        <dbReference type="EMBL" id="GEU65852.1"/>
    </source>
</evidence>
<accession>A0A6L2LZV1</accession>
<dbReference type="PANTHER" id="PTHR33067:SF31">
    <property type="entry name" value="RNA-DIRECTED DNA POLYMERASE"/>
    <property type="match status" value="1"/>
</dbReference>
<dbReference type="CDD" id="cd00303">
    <property type="entry name" value="retropepsin_like"/>
    <property type="match status" value="1"/>
</dbReference>
<protein>
    <recommendedName>
        <fullName evidence="2">Reverse transcriptase domain-containing protein</fullName>
    </recommendedName>
</protein>
<dbReference type="InterPro" id="IPR021109">
    <property type="entry name" value="Peptidase_aspartic_dom_sf"/>
</dbReference>
<proteinExistence type="predicted"/>